<comment type="caution">
    <text evidence="1">The sequence shown here is derived from an EMBL/GenBank/DDBJ whole genome shotgun (WGS) entry which is preliminary data.</text>
</comment>
<evidence type="ECO:0000313" key="2">
    <source>
        <dbReference type="Proteomes" id="UP000290289"/>
    </source>
</evidence>
<keyword evidence="2" id="KW-1185">Reference proteome</keyword>
<proteinExistence type="predicted"/>
<sequence length="406" mass="44085">MSSHNCGFHDEAQWWHICHWTRCKWRDVVLYRGGGTCQGDVVTTSLWYGFVTWIRTHNGSNSRVVMCKAKEVPRHGCYDLKIFEFPSFSYGHKEHDEHEEQNLQNGFGDLEFGSREEQIRRSSVLRPFGDKMTSWPDDYGLLGRDKIGRDRTEQDGTDDIRRTFVIKCYKFVFHGCGTGCSRGKRWNEKSAKLRPMGQPIPQFLGAPNVGRNGSSRSIPSRPTYQMLGYFYVPTQGITVQSELGATFKLVGTSDVGAFGDVRALPCCGASDDVLFDDGGASYAVPFAGGAPSCFGSSGFVLFNGDTLPSFSALGADEFDGDASPYFGASGAIPFDGGASPCFGASGAIAFDDVEALPSFGISGVGLLDGAWTGATYRALPEVKEGDGVGAKKLEGSIILLICTTDM</sequence>
<reference evidence="1 2" key="1">
    <citation type="submission" date="2018-10" db="EMBL/GenBank/DDBJ databases">
        <title>A high-quality apple genome assembly.</title>
        <authorList>
            <person name="Hu J."/>
        </authorList>
    </citation>
    <scope>NUCLEOTIDE SEQUENCE [LARGE SCALE GENOMIC DNA]</scope>
    <source>
        <strain evidence="2">cv. HFTH1</strain>
        <tissue evidence="1">Young leaf</tissue>
    </source>
</reference>
<dbReference type="EMBL" id="RDQH01000335">
    <property type="protein sequence ID" value="RXH89082.1"/>
    <property type="molecule type" value="Genomic_DNA"/>
</dbReference>
<protein>
    <submittedName>
        <fullName evidence="1">Uncharacterized protein</fullName>
    </submittedName>
</protein>
<name>A0A498J5D7_MALDO</name>
<dbReference type="Proteomes" id="UP000290289">
    <property type="component" value="Chromosome 9"/>
</dbReference>
<evidence type="ECO:0000313" key="1">
    <source>
        <dbReference type="EMBL" id="RXH89082.1"/>
    </source>
</evidence>
<accession>A0A498J5D7</accession>
<dbReference type="AlphaFoldDB" id="A0A498J5D7"/>
<gene>
    <name evidence="1" type="ORF">DVH24_006060</name>
</gene>
<organism evidence="1 2">
    <name type="scientific">Malus domestica</name>
    <name type="common">Apple</name>
    <name type="synonym">Pyrus malus</name>
    <dbReference type="NCBI Taxonomy" id="3750"/>
    <lineage>
        <taxon>Eukaryota</taxon>
        <taxon>Viridiplantae</taxon>
        <taxon>Streptophyta</taxon>
        <taxon>Embryophyta</taxon>
        <taxon>Tracheophyta</taxon>
        <taxon>Spermatophyta</taxon>
        <taxon>Magnoliopsida</taxon>
        <taxon>eudicotyledons</taxon>
        <taxon>Gunneridae</taxon>
        <taxon>Pentapetalae</taxon>
        <taxon>rosids</taxon>
        <taxon>fabids</taxon>
        <taxon>Rosales</taxon>
        <taxon>Rosaceae</taxon>
        <taxon>Amygdaloideae</taxon>
        <taxon>Maleae</taxon>
        <taxon>Malus</taxon>
    </lineage>
</organism>